<keyword evidence="1" id="KW-0233">DNA recombination</keyword>
<accession>A0A0U5FAR1</accession>
<dbReference type="GO" id="GO:0003677">
    <property type="term" value="F:DNA binding"/>
    <property type="evidence" value="ECO:0007669"/>
    <property type="project" value="InterPro"/>
</dbReference>
<name>A0A0U5FAR1_XANCI</name>
<organism evidence="3 4">
    <name type="scientific">Xanthomonas citri pv. citri</name>
    <dbReference type="NCBI Taxonomy" id="611301"/>
    <lineage>
        <taxon>Bacteria</taxon>
        <taxon>Pseudomonadati</taxon>
        <taxon>Pseudomonadota</taxon>
        <taxon>Gammaproteobacteria</taxon>
        <taxon>Lysobacterales</taxon>
        <taxon>Lysobacteraceae</taxon>
        <taxon>Xanthomonas</taxon>
    </lineage>
</organism>
<proteinExistence type="predicted"/>
<evidence type="ECO:0000313" key="3">
    <source>
        <dbReference type="EMBL" id="CEG14766.1"/>
    </source>
</evidence>
<dbReference type="PROSITE" id="PS51898">
    <property type="entry name" value="TYR_RECOMBINASE"/>
    <property type="match status" value="1"/>
</dbReference>
<dbReference type="InterPro" id="IPR002104">
    <property type="entry name" value="Integrase_catalytic"/>
</dbReference>
<dbReference type="InterPro" id="IPR011010">
    <property type="entry name" value="DNA_brk_join_enz"/>
</dbReference>
<gene>
    <name evidence="3" type="ORF">XAC3562_1200089</name>
</gene>
<reference evidence="3 4" key="1">
    <citation type="submission" date="2014-09" db="EMBL/GenBank/DDBJ databases">
        <authorList>
            <person name="Regsiter A."/>
        </authorList>
    </citation>
    <scope>NUCLEOTIDE SEQUENCE [LARGE SCALE GENOMIC DNA]</scope>
</reference>
<comment type="caution">
    <text evidence="3">The sequence shown here is derived from an EMBL/GenBank/DDBJ whole genome shotgun (WGS) entry which is preliminary data.</text>
</comment>
<sequence length="388" mass="42315">MATTRIDGSKAAETLAEKLSLGDDIAAGLTVRTREDYARKIVQIATAVEAKTGRQMGPNELAEEVANRIDAGDISQSTARALKAAALFWVADAAQHLGEGRDLSAYAAAYRRIKELGTTHLPLRTSRTSGRKLKLFSAEAEAAVQEYAERTSRSIHAGATLAFVRANLLVGLRPSEWFDASLVSYLHLDPSGSRYMERSDANAALEFSPCLRVKNAKTGHGRANGEYREILLHGVSAEEVATIQHFLEIVAAYAASQLPETQESEMVKEFFRSLQNSLNLAVKRTLPEGSALPTLYSTRHQAVADAKNSGLTDREIAALFGHSSTATAKKHYGRKLNGRRKTMFRPSAEALAGVPERSAVRERGMPQPEAVETARDWLKGWATNAMKH</sequence>
<dbReference type="Proteomes" id="UP000052230">
    <property type="component" value="Unassembled WGS sequence"/>
</dbReference>
<evidence type="ECO:0000313" key="4">
    <source>
        <dbReference type="Proteomes" id="UP000052230"/>
    </source>
</evidence>
<dbReference type="RefSeq" id="WP_058958818.1">
    <property type="nucleotide sequence ID" value="NZ_CP020883.1"/>
</dbReference>
<dbReference type="GO" id="GO:0015074">
    <property type="term" value="P:DNA integration"/>
    <property type="evidence" value="ECO:0007669"/>
    <property type="project" value="InterPro"/>
</dbReference>
<dbReference type="SUPFAM" id="SSF56349">
    <property type="entry name" value="DNA breaking-rejoining enzymes"/>
    <property type="match status" value="1"/>
</dbReference>
<dbReference type="Gene3D" id="1.10.443.10">
    <property type="entry name" value="Intergrase catalytic core"/>
    <property type="match status" value="1"/>
</dbReference>
<dbReference type="GO" id="GO:0006310">
    <property type="term" value="P:DNA recombination"/>
    <property type="evidence" value="ECO:0007669"/>
    <property type="project" value="UniProtKB-KW"/>
</dbReference>
<dbReference type="InterPro" id="IPR013762">
    <property type="entry name" value="Integrase-like_cat_sf"/>
</dbReference>
<feature type="domain" description="Tyr recombinase" evidence="2">
    <location>
        <begin position="131"/>
        <end position="345"/>
    </location>
</feature>
<dbReference type="EMBL" id="CCXZ01000025">
    <property type="protein sequence ID" value="CEG14766.1"/>
    <property type="molecule type" value="Genomic_DNA"/>
</dbReference>
<protein>
    <recommendedName>
        <fullName evidence="2">Tyr recombinase domain-containing protein</fullName>
    </recommendedName>
</protein>
<dbReference type="AlphaFoldDB" id="A0A0U5FAR1"/>
<keyword evidence="4" id="KW-1185">Reference proteome</keyword>
<evidence type="ECO:0000256" key="1">
    <source>
        <dbReference type="ARBA" id="ARBA00023172"/>
    </source>
</evidence>
<evidence type="ECO:0000259" key="2">
    <source>
        <dbReference type="PROSITE" id="PS51898"/>
    </source>
</evidence>